<sequence>MLFLRLTSNSSVCAFWFLAWNLIACEKSIIFSNVFKWLYFQEKNGQSIFGE</sequence>
<dbReference type="EMBL" id="GBXM01104723">
    <property type="protein sequence ID" value="JAH03854.1"/>
    <property type="molecule type" value="Transcribed_RNA"/>
</dbReference>
<reference evidence="1" key="1">
    <citation type="submission" date="2014-11" db="EMBL/GenBank/DDBJ databases">
        <authorList>
            <person name="Amaro Gonzalez C."/>
        </authorList>
    </citation>
    <scope>NUCLEOTIDE SEQUENCE</scope>
</reference>
<dbReference type="AlphaFoldDB" id="A0A0E9PH57"/>
<proteinExistence type="predicted"/>
<reference evidence="1" key="2">
    <citation type="journal article" date="2015" name="Fish Shellfish Immunol.">
        <title>Early steps in the European eel (Anguilla anguilla)-Vibrio vulnificus interaction in the gills: Role of the RtxA13 toxin.</title>
        <authorList>
            <person name="Callol A."/>
            <person name="Pajuelo D."/>
            <person name="Ebbesson L."/>
            <person name="Teles M."/>
            <person name="MacKenzie S."/>
            <person name="Amaro C."/>
        </authorList>
    </citation>
    <scope>NUCLEOTIDE SEQUENCE</scope>
</reference>
<evidence type="ECO:0000313" key="1">
    <source>
        <dbReference type="EMBL" id="JAH03854.1"/>
    </source>
</evidence>
<organism evidence="1">
    <name type="scientific">Anguilla anguilla</name>
    <name type="common">European freshwater eel</name>
    <name type="synonym">Muraena anguilla</name>
    <dbReference type="NCBI Taxonomy" id="7936"/>
    <lineage>
        <taxon>Eukaryota</taxon>
        <taxon>Metazoa</taxon>
        <taxon>Chordata</taxon>
        <taxon>Craniata</taxon>
        <taxon>Vertebrata</taxon>
        <taxon>Euteleostomi</taxon>
        <taxon>Actinopterygii</taxon>
        <taxon>Neopterygii</taxon>
        <taxon>Teleostei</taxon>
        <taxon>Anguilliformes</taxon>
        <taxon>Anguillidae</taxon>
        <taxon>Anguilla</taxon>
    </lineage>
</organism>
<accession>A0A0E9PH57</accession>
<protein>
    <submittedName>
        <fullName evidence="1">Uncharacterized protein</fullName>
    </submittedName>
</protein>
<name>A0A0E9PH57_ANGAN</name>